<dbReference type="EMBL" id="JABTEG010000001">
    <property type="protein sequence ID" value="KAG4306279.1"/>
    <property type="molecule type" value="Genomic_DNA"/>
</dbReference>
<keyword evidence="2" id="KW-1185">Reference proteome</keyword>
<gene>
    <name evidence="1" type="ORF">PORY_000267</name>
</gene>
<reference evidence="1 2" key="1">
    <citation type="journal article" date="2021" name="Commun. Biol.">
        <title>Genomic insights into the host specific adaptation of the Pneumocystis genus.</title>
        <authorList>
            <person name="Cisse O.H."/>
            <person name="Ma L."/>
            <person name="Dekker J.P."/>
            <person name="Khil P.P."/>
            <person name="Youn J.-H."/>
            <person name="Brenchley J.M."/>
            <person name="Blair R."/>
            <person name="Pahar B."/>
            <person name="Chabe M."/>
            <person name="Van Rompay K.K.A."/>
            <person name="Keesler R."/>
            <person name="Sukura A."/>
            <person name="Hirsch V."/>
            <person name="Kutty G."/>
            <person name="Liu Y."/>
            <person name="Peng L."/>
            <person name="Chen J."/>
            <person name="Song J."/>
            <person name="Weissenbacher-Lang C."/>
            <person name="Xu J."/>
            <person name="Upham N.S."/>
            <person name="Stajich J.E."/>
            <person name="Cuomo C.A."/>
            <person name="Cushion M.T."/>
            <person name="Kovacs J.A."/>
        </authorList>
    </citation>
    <scope>NUCLEOTIDE SEQUENCE [LARGE SCALE GENOMIC DNA]</scope>
    <source>
        <strain evidence="1 2">RABM</strain>
    </source>
</reference>
<evidence type="ECO:0000313" key="1">
    <source>
        <dbReference type="EMBL" id="KAG4306279.1"/>
    </source>
</evidence>
<organism evidence="1 2">
    <name type="scientific">Pneumocystis oryctolagi</name>
    <dbReference type="NCBI Taxonomy" id="42067"/>
    <lineage>
        <taxon>Eukaryota</taxon>
        <taxon>Fungi</taxon>
        <taxon>Dikarya</taxon>
        <taxon>Ascomycota</taxon>
        <taxon>Taphrinomycotina</taxon>
        <taxon>Pneumocystomycetes</taxon>
        <taxon>Pneumocystaceae</taxon>
        <taxon>Pneumocystis</taxon>
    </lineage>
</organism>
<accession>A0ACB7CET9</accession>
<proteinExistence type="predicted"/>
<comment type="caution">
    <text evidence="1">The sequence shown here is derived from an EMBL/GenBank/DDBJ whole genome shotgun (WGS) entry which is preliminary data.</text>
</comment>
<sequence length="188" mass="22117">MSQEDTDVFKILGELIEEQKKKHASLVSQQNAPSFNKSITGLKNDNIEKTDCFSLLELKTPNSPSSIKTYPSALRYIIRRIFWDSSLLKKISELIEEQANYEEKWWNDRQALIKNWEDKKKVNMASEENIEHELLLYDLRVHRAIQEIIKVQEKELQRLGVPFFINKNETNLENKKKVVQLLKDLVSD</sequence>
<dbReference type="Proteomes" id="UP000768646">
    <property type="component" value="Unassembled WGS sequence"/>
</dbReference>
<protein>
    <submittedName>
        <fullName evidence="1">Uncharacterized protein</fullName>
    </submittedName>
</protein>
<evidence type="ECO:0000313" key="2">
    <source>
        <dbReference type="Proteomes" id="UP000768646"/>
    </source>
</evidence>
<name>A0ACB7CET9_9ASCO</name>